<dbReference type="OrthoDB" id="2287505at2759"/>
<evidence type="ECO:0000313" key="2">
    <source>
        <dbReference type="Proteomes" id="UP000716291"/>
    </source>
</evidence>
<dbReference type="AlphaFoldDB" id="A0A9P6XGD8"/>
<organism evidence="1 2">
    <name type="scientific">Rhizopus oryzae</name>
    <name type="common">Mucormycosis agent</name>
    <name type="synonym">Rhizopus arrhizus var. delemar</name>
    <dbReference type="NCBI Taxonomy" id="64495"/>
    <lineage>
        <taxon>Eukaryota</taxon>
        <taxon>Fungi</taxon>
        <taxon>Fungi incertae sedis</taxon>
        <taxon>Mucoromycota</taxon>
        <taxon>Mucoromycotina</taxon>
        <taxon>Mucoromycetes</taxon>
        <taxon>Mucorales</taxon>
        <taxon>Mucorineae</taxon>
        <taxon>Rhizopodaceae</taxon>
        <taxon>Rhizopus</taxon>
    </lineage>
</organism>
<dbReference type="Proteomes" id="UP000716291">
    <property type="component" value="Unassembled WGS sequence"/>
</dbReference>
<proteinExistence type="predicted"/>
<protein>
    <submittedName>
        <fullName evidence="1">Uncharacterized protein</fullName>
    </submittedName>
</protein>
<sequence>MSNFADLRFWLEQEPVDNDEAFFLPPDTPMNNPSTYVMSQRQKKSVIRTRRALSRLTNYHCKKLNNLQEDFAKVVDPKKLPSRLTPTSMEMISGQEYLNKNTEDLLGLIDYLRGLKDKGTNILSENDGSAAMLEDNNTDDGQTMTGVKDKIERADYQLKIEQLLNAQLEEEERRYVAVFNAITSAKVNKK</sequence>
<comment type="caution">
    <text evidence="1">The sequence shown here is derived from an EMBL/GenBank/DDBJ whole genome shotgun (WGS) entry which is preliminary data.</text>
</comment>
<gene>
    <name evidence="1" type="ORF">G6F64_002395</name>
</gene>
<reference evidence="1" key="1">
    <citation type="journal article" date="2020" name="Microb. Genom.">
        <title>Genetic diversity of clinical and environmental Mucorales isolates obtained from an investigation of mucormycosis cases among solid organ transplant recipients.</title>
        <authorList>
            <person name="Nguyen M.H."/>
            <person name="Kaul D."/>
            <person name="Muto C."/>
            <person name="Cheng S.J."/>
            <person name="Richter R.A."/>
            <person name="Bruno V.M."/>
            <person name="Liu G."/>
            <person name="Beyhan S."/>
            <person name="Sundermann A.J."/>
            <person name="Mounaud S."/>
            <person name="Pasculle A.W."/>
            <person name="Nierman W.C."/>
            <person name="Driscoll E."/>
            <person name="Cumbie R."/>
            <person name="Clancy C.J."/>
            <person name="Dupont C.L."/>
        </authorList>
    </citation>
    <scope>NUCLEOTIDE SEQUENCE</scope>
    <source>
        <strain evidence="1">GL11</strain>
    </source>
</reference>
<evidence type="ECO:0000313" key="1">
    <source>
        <dbReference type="EMBL" id="KAG1313257.1"/>
    </source>
</evidence>
<keyword evidence="2" id="KW-1185">Reference proteome</keyword>
<name>A0A9P6XGD8_RHIOR</name>
<dbReference type="EMBL" id="JAANQT010000207">
    <property type="protein sequence ID" value="KAG1313257.1"/>
    <property type="molecule type" value="Genomic_DNA"/>
</dbReference>
<accession>A0A9P6XGD8</accession>